<evidence type="ECO:0000256" key="9">
    <source>
        <dbReference type="PROSITE-ProRule" id="PRU00024"/>
    </source>
</evidence>
<dbReference type="PANTHER" id="PTHR31832">
    <property type="entry name" value="B-BOX ZINC FINGER PROTEIN 22"/>
    <property type="match status" value="1"/>
</dbReference>
<evidence type="ECO:0000256" key="2">
    <source>
        <dbReference type="ARBA" id="ARBA00022723"/>
    </source>
</evidence>
<dbReference type="GO" id="GO:0009640">
    <property type="term" value="P:photomorphogenesis"/>
    <property type="evidence" value="ECO:0007669"/>
    <property type="project" value="TreeGrafter"/>
</dbReference>
<dbReference type="GO" id="GO:0008270">
    <property type="term" value="F:zinc ion binding"/>
    <property type="evidence" value="ECO:0007669"/>
    <property type="project" value="UniProtKB-KW"/>
</dbReference>
<sequence length="80" mass="8864">MKIRCDLCDGAEASVFCSADEAALCEGCDHRVHFANKLASKHFRFSLLHASLKESPLCDICQVLTQDPSLFLTLLSLLYC</sequence>
<dbReference type="Pfam" id="PF00643">
    <property type="entry name" value="zf-B_box"/>
    <property type="match status" value="1"/>
</dbReference>
<evidence type="ECO:0000313" key="11">
    <source>
        <dbReference type="EMBL" id="MBW84559.1"/>
    </source>
</evidence>
<evidence type="ECO:0000256" key="7">
    <source>
        <dbReference type="ARBA" id="ARBA00023163"/>
    </source>
</evidence>
<keyword evidence="6" id="KW-0805">Transcription regulation</keyword>
<dbReference type="CDD" id="cd19821">
    <property type="entry name" value="Bbox1_BBX-like"/>
    <property type="match status" value="1"/>
</dbReference>
<protein>
    <submittedName>
        <fullName evidence="11">B-box zinc finger protein 20-like</fullName>
    </submittedName>
</protein>
<dbReference type="EMBL" id="GGEC01004076">
    <property type="protein sequence ID" value="MBW84559.1"/>
    <property type="molecule type" value="Transcribed_RNA"/>
</dbReference>
<dbReference type="InterPro" id="IPR000315">
    <property type="entry name" value="Znf_B-box"/>
</dbReference>
<dbReference type="GO" id="GO:0005634">
    <property type="term" value="C:nucleus"/>
    <property type="evidence" value="ECO:0007669"/>
    <property type="project" value="UniProtKB-SubCell"/>
</dbReference>
<dbReference type="InterPro" id="IPR049808">
    <property type="entry name" value="CONSTANS-like_Bbox1"/>
</dbReference>
<evidence type="ECO:0000256" key="6">
    <source>
        <dbReference type="ARBA" id="ARBA00023015"/>
    </source>
</evidence>
<evidence type="ECO:0000256" key="4">
    <source>
        <dbReference type="ARBA" id="ARBA00022771"/>
    </source>
</evidence>
<keyword evidence="5" id="KW-0862">Zinc</keyword>
<evidence type="ECO:0000259" key="10">
    <source>
        <dbReference type="PROSITE" id="PS50119"/>
    </source>
</evidence>
<dbReference type="SMART" id="SM00336">
    <property type="entry name" value="BBOX"/>
    <property type="match status" value="1"/>
</dbReference>
<proteinExistence type="predicted"/>
<keyword evidence="7" id="KW-0804">Transcription</keyword>
<evidence type="ECO:0000256" key="3">
    <source>
        <dbReference type="ARBA" id="ARBA00022737"/>
    </source>
</evidence>
<keyword evidence="4 9" id="KW-0863">Zinc-finger</keyword>
<organism evidence="11">
    <name type="scientific">Rhizophora mucronata</name>
    <name type="common">Asiatic mangrove</name>
    <dbReference type="NCBI Taxonomy" id="61149"/>
    <lineage>
        <taxon>Eukaryota</taxon>
        <taxon>Viridiplantae</taxon>
        <taxon>Streptophyta</taxon>
        <taxon>Embryophyta</taxon>
        <taxon>Tracheophyta</taxon>
        <taxon>Spermatophyta</taxon>
        <taxon>Magnoliopsida</taxon>
        <taxon>eudicotyledons</taxon>
        <taxon>Gunneridae</taxon>
        <taxon>Pentapetalae</taxon>
        <taxon>rosids</taxon>
        <taxon>fabids</taxon>
        <taxon>Malpighiales</taxon>
        <taxon>Rhizophoraceae</taxon>
        <taxon>Rhizophora</taxon>
    </lineage>
</organism>
<accession>A0A2P2ITI9</accession>
<dbReference type="InterPro" id="IPR051979">
    <property type="entry name" value="B-box_zinc_finger"/>
</dbReference>
<evidence type="ECO:0000256" key="8">
    <source>
        <dbReference type="ARBA" id="ARBA00023242"/>
    </source>
</evidence>
<feature type="domain" description="B box-type" evidence="10">
    <location>
        <begin position="1"/>
        <end position="47"/>
    </location>
</feature>
<evidence type="ECO:0000256" key="5">
    <source>
        <dbReference type="ARBA" id="ARBA00022833"/>
    </source>
</evidence>
<evidence type="ECO:0000256" key="1">
    <source>
        <dbReference type="ARBA" id="ARBA00004123"/>
    </source>
</evidence>
<dbReference type="AlphaFoldDB" id="A0A2P2ITI9"/>
<keyword evidence="2" id="KW-0479">Metal-binding</keyword>
<reference evidence="11" key="1">
    <citation type="submission" date="2018-02" db="EMBL/GenBank/DDBJ databases">
        <title>Rhizophora mucronata_Transcriptome.</title>
        <authorList>
            <person name="Meera S.P."/>
            <person name="Sreeshan A."/>
            <person name="Augustine A."/>
        </authorList>
    </citation>
    <scope>NUCLEOTIDE SEQUENCE</scope>
    <source>
        <tissue evidence="11">Leaf</tissue>
    </source>
</reference>
<dbReference type="PANTHER" id="PTHR31832:SF87">
    <property type="entry name" value="B-BOX ZINC FINGER PROTEIN 20"/>
    <property type="match status" value="1"/>
</dbReference>
<comment type="subcellular location">
    <subcellularLocation>
        <location evidence="1">Nucleus</location>
    </subcellularLocation>
</comment>
<keyword evidence="8" id="KW-0539">Nucleus</keyword>
<dbReference type="GO" id="GO:0006355">
    <property type="term" value="P:regulation of DNA-templated transcription"/>
    <property type="evidence" value="ECO:0007669"/>
    <property type="project" value="TreeGrafter"/>
</dbReference>
<dbReference type="PROSITE" id="PS50119">
    <property type="entry name" value="ZF_BBOX"/>
    <property type="match status" value="1"/>
</dbReference>
<name>A0A2P2ITI9_RHIMU</name>
<keyword evidence="3" id="KW-0677">Repeat</keyword>